<feature type="domain" description="C2H2-type" evidence="11">
    <location>
        <begin position="380"/>
        <end position="407"/>
    </location>
</feature>
<dbReference type="FunFam" id="3.30.160.60:FF:002343">
    <property type="entry name" value="Zinc finger protein 33A"/>
    <property type="match status" value="1"/>
</dbReference>
<organism evidence="12 13">
    <name type="scientific">Terrapene triunguis</name>
    <name type="common">Three-toed box turtle</name>
    <dbReference type="NCBI Taxonomy" id="2587831"/>
    <lineage>
        <taxon>Eukaryota</taxon>
        <taxon>Metazoa</taxon>
        <taxon>Chordata</taxon>
        <taxon>Craniata</taxon>
        <taxon>Vertebrata</taxon>
        <taxon>Euteleostomi</taxon>
        <taxon>Archelosauria</taxon>
        <taxon>Testudinata</taxon>
        <taxon>Testudines</taxon>
        <taxon>Cryptodira</taxon>
        <taxon>Durocryptodira</taxon>
        <taxon>Testudinoidea</taxon>
        <taxon>Emydidae</taxon>
        <taxon>Terrapene</taxon>
    </lineage>
</organism>
<comment type="similarity">
    <text evidence="2">Belongs to the krueppel C2H2-type zinc-finger protein family.</text>
</comment>
<dbReference type="FunFam" id="3.30.160.60:FF:002090">
    <property type="entry name" value="Zinc finger protein 473"/>
    <property type="match status" value="3"/>
</dbReference>
<feature type="compositionally biased region" description="Basic and acidic residues" evidence="9">
    <location>
        <begin position="225"/>
        <end position="240"/>
    </location>
</feature>
<evidence type="ECO:0000259" key="11">
    <source>
        <dbReference type="PROSITE" id="PS50157"/>
    </source>
</evidence>
<dbReference type="GO" id="GO:0005634">
    <property type="term" value="C:nucleus"/>
    <property type="evidence" value="ECO:0007669"/>
    <property type="project" value="UniProtKB-SubCell"/>
</dbReference>
<dbReference type="GeneTree" id="ENSGT01150000286944"/>
<comment type="subcellular location">
    <subcellularLocation>
        <location evidence="1">Nucleus</location>
    </subcellularLocation>
</comment>
<evidence type="ECO:0000256" key="8">
    <source>
        <dbReference type="PROSITE-ProRule" id="PRU00042"/>
    </source>
</evidence>
<feature type="domain" description="C2H2-type" evidence="11">
    <location>
        <begin position="492"/>
        <end position="519"/>
    </location>
</feature>
<keyword evidence="13" id="KW-1185">Reference proteome</keyword>
<dbReference type="FunFam" id="3.30.160.60:FF:001119">
    <property type="entry name" value="zinc finger protein 408"/>
    <property type="match status" value="1"/>
</dbReference>
<dbReference type="InterPro" id="IPR050826">
    <property type="entry name" value="Krueppel_C2H2_ZnFinger"/>
</dbReference>
<feature type="domain" description="C2H2-type" evidence="11">
    <location>
        <begin position="408"/>
        <end position="435"/>
    </location>
</feature>
<keyword evidence="6" id="KW-0862">Zinc</keyword>
<keyword evidence="3" id="KW-0479">Metal-binding</keyword>
<dbReference type="SMART" id="SM00355">
    <property type="entry name" value="ZnF_C2H2"/>
    <property type="match status" value="9"/>
</dbReference>
<sequence length="610" mass="68371">MGSFSHTGILCVLLFPGLALCLERALVSAGLQRGKRLDEILFYARFLKSPSVEILESPAEETAHLPGTSRSARMVSRNISPSVGLFKGTLPPSTAHLETSVSLSNCKTLVSPLFFPWIVPCTYCVLTADITHGSCLSYLPKRYFCLFHPLAIPLPELPFLLDTGKDSCLDSLSVLAGDGLVGENEEKNPEQEDPEQVEPQGTVLGRSEDDVSQRLEQGNTCEGQPRPERLQGDHQGERQSKSTLQDGSLNNVNETMIHLRICTEEKPYEDAGCRKNFSGSPNLFVHQRIHNGEKIYKCLECGKSFSRSSNLIAHQRVHTGERPYKCPECGKSFSRGSNLIAHQSIHTGERPYKCPDCGKSFSRSSNLIVHQSVHTGERPYKCPECGKSFSCSSHLIVHQRVHTGERPYKCLECGTSFSCSSHLIAHERVHTGERPYKCLECGKSFSCSSHLIAHLNVHTGQRPYRCLNCGKSFSGSSNLIAHQRVHTGERPYKCPECGKSFSRSSHLITHQKVHMGERPYSFPIKHQRTDTLGRPYKCSVCRKSYKAKDLITPWGILHQKNKNYMPKKLKFCGQYFKIVQILLVQITLHNHASFNYFSNLFQNTCQQVCL</sequence>
<feature type="chain" id="PRO_5025526442" description="C2H2-type domain-containing protein" evidence="10">
    <location>
        <begin position="22"/>
        <end position="610"/>
    </location>
</feature>
<accession>A0A674JVI7</accession>
<evidence type="ECO:0000256" key="7">
    <source>
        <dbReference type="ARBA" id="ARBA00023242"/>
    </source>
</evidence>
<dbReference type="GO" id="GO:0008270">
    <property type="term" value="F:zinc ion binding"/>
    <property type="evidence" value="ECO:0007669"/>
    <property type="project" value="UniProtKB-KW"/>
</dbReference>
<keyword evidence="4" id="KW-0677">Repeat</keyword>
<feature type="signal peptide" evidence="10">
    <location>
        <begin position="1"/>
        <end position="21"/>
    </location>
</feature>
<dbReference type="InParanoid" id="A0A674JVI7"/>
<dbReference type="InterPro" id="IPR036236">
    <property type="entry name" value="Znf_C2H2_sf"/>
</dbReference>
<evidence type="ECO:0000313" key="12">
    <source>
        <dbReference type="Ensembl" id="ENSTMTP00000024042.1"/>
    </source>
</evidence>
<feature type="domain" description="C2H2-type" evidence="11">
    <location>
        <begin position="464"/>
        <end position="491"/>
    </location>
</feature>
<dbReference type="Ensembl" id="ENSTMTT00000024889.1">
    <property type="protein sequence ID" value="ENSTMTP00000024042.1"/>
    <property type="gene ID" value="ENSTMTG00000017515.1"/>
</dbReference>
<keyword evidence="5 8" id="KW-0863">Zinc-finger</keyword>
<dbReference type="PROSITE" id="PS00028">
    <property type="entry name" value="ZINC_FINGER_C2H2_1"/>
    <property type="match status" value="8"/>
</dbReference>
<reference evidence="12" key="1">
    <citation type="submission" date="2025-08" db="UniProtKB">
        <authorList>
            <consortium name="Ensembl"/>
        </authorList>
    </citation>
    <scope>IDENTIFICATION</scope>
</reference>
<evidence type="ECO:0000256" key="3">
    <source>
        <dbReference type="ARBA" id="ARBA00022723"/>
    </source>
</evidence>
<name>A0A674JVI7_9SAUR</name>
<keyword evidence="7" id="KW-0539">Nucleus</keyword>
<keyword evidence="10" id="KW-0732">Signal</keyword>
<dbReference type="AlphaFoldDB" id="A0A674JVI7"/>
<evidence type="ECO:0000256" key="6">
    <source>
        <dbReference type="ARBA" id="ARBA00022833"/>
    </source>
</evidence>
<dbReference type="PROSITE" id="PS50157">
    <property type="entry name" value="ZINC_FINGER_C2H2_2"/>
    <property type="match status" value="9"/>
</dbReference>
<feature type="compositionally biased region" description="Polar residues" evidence="9">
    <location>
        <begin position="241"/>
        <end position="250"/>
    </location>
</feature>
<dbReference type="InterPro" id="IPR013087">
    <property type="entry name" value="Znf_C2H2_type"/>
</dbReference>
<feature type="region of interest" description="Disordered" evidence="9">
    <location>
        <begin position="182"/>
        <end position="250"/>
    </location>
</feature>
<reference evidence="12" key="2">
    <citation type="submission" date="2025-09" db="UniProtKB">
        <authorList>
            <consortium name="Ensembl"/>
        </authorList>
    </citation>
    <scope>IDENTIFICATION</scope>
</reference>
<evidence type="ECO:0000313" key="13">
    <source>
        <dbReference type="Proteomes" id="UP000472274"/>
    </source>
</evidence>
<dbReference type="PANTHER" id="PTHR24377">
    <property type="entry name" value="IP01015P-RELATED"/>
    <property type="match status" value="1"/>
</dbReference>
<feature type="domain" description="C2H2-type" evidence="11">
    <location>
        <begin position="296"/>
        <end position="323"/>
    </location>
</feature>
<feature type="domain" description="C2H2-type" evidence="11">
    <location>
        <begin position="352"/>
        <end position="379"/>
    </location>
</feature>
<dbReference type="FunFam" id="3.30.160.60:FF:000135">
    <property type="entry name" value="Zinc finger protein 358"/>
    <property type="match status" value="1"/>
</dbReference>
<evidence type="ECO:0000256" key="5">
    <source>
        <dbReference type="ARBA" id="ARBA00022771"/>
    </source>
</evidence>
<evidence type="ECO:0000256" key="1">
    <source>
        <dbReference type="ARBA" id="ARBA00004123"/>
    </source>
</evidence>
<dbReference type="Proteomes" id="UP000472274">
    <property type="component" value="Unplaced"/>
</dbReference>
<evidence type="ECO:0000256" key="4">
    <source>
        <dbReference type="ARBA" id="ARBA00022737"/>
    </source>
</evidence>
<evidence type="ECO:0000256" key="2">
    <source>
        <dbReference type="ARBA" id="ARBA00006991"/>
    </source>
</evidence>
<dbReference type="Gene3D" id="3.30.160.60">
    <property type="entry name" value="Classic Zinc Finger"/>
    <property type="match status" value="10"/>
</dbReference>
<dbReference type="FunFam" id="3.30.160.60:FF:001270">
    <property type="entry name" value="zinc finger protein 583 isoform X1"/>
    <property type="match status" value="1"/>
</dbReference>
<evidence type="ECO:0000256" key="10">
    <source>
        <dbReference type="SAM" id="SignalP"/>
    </source>
</evidence>
<dbReference type="FunFam" id="3.30.160.60:FF:000953">
    <property type="entry name" value="Zinc finger protein 691"/>
    <property type="match status" value="1"/>
</dbReference>
<evidence type="ECO:0000256" key="9">
    <source>
        <dbReference type="SAM" id="MobiDB-lite"/>
    </source>
</evidence>
<dbReference type="SUPFAM" id="SSF57667">
    <property type="entry name" value="beta-beta-alpha zinc fingers"/>
    <property type="match status" value="5"/>
</dbReference>
<feature type="domain" description="C2H2-type" evidence="11">
    <location>
        <begin position="268"/>
        <end position="295"/>
    </location>
</feature>
<feature type="domain" description="C2H2-type" evidence="11">
    <location>
        <begin position="324"/>
        <end position="351"/>
    </location>
</feature>
<dbReference type="Pfam" id="PF00096">
    <property type="entry name" value="zf-C2H2"/>
    <property type="match status" value="8"/>
</dbReference>
<protein>
    <recommendedName>
        <fullName evidence="11">C2H2-type domain-containing protein</fullName>
    </recommendedName>
</protein>
<proteinExistence type="inferred from homology"/>
<feature type="domain" description="C2H2-type" evidence="11">
    <location>
        <begin position="436"/>
        <end position="463"/>
    </location>
</feature>